<dbReference type="Proteomes" id="UP000054266">
    <property type="component" value="Unassembled WGS sequence"/>
</dbReference>
<dbReference type="EMBL" id="KN846956">
    <property type="protein sequence ID" value="KIW72127.1"/>
    <property type="molecule type" value="Genomic_DNA"/>
</dbReference>
<feature type="region of interest" description="Disordered" evidence="5">
    <location>
        <begin position="1"/>
        <end position="22"/>
    </location>
</feature>
<keyword evidence="2 6" id="KW-0812">Transmembrane</keyword>
<feature type="transmembrane region" description="Helical" evidence="6">
    <location>
        <begin position="102"/>
        <end position="122"/>
    </location>
</feature>
<dbReference type="PANTHER" id="PTHR10989">
    <property type="entry name" value="ANDROGEN-INDUCED PROTEIN 1-RELATED"/>
    <property type="match status" value="1"/>
</dbReference>
<evidence type="ECO:0000313" key="7">
    <source>
        <dbReference type="EMBL" id="KIW72127.1"/>
    </source>
</evidence>
<dbReference type="PANTHER" id="PTHR10989:SF16">
    <property type="entry name" value="AT02829P-RELATED"/>
    <property type="match status" value="1"/>
</dbReference>
<dbReference type="InterPro" id="IPR006838">
    <property type="entry name" value="ADTRP_AIG1"/>
</dbReference>
<feature type="transmembrane region" description="Helical" evidence="6">
    <location>
        <begin position="142"/>
        <end position="159"/>
    </location>
</feature>
<evidence type="ECO:0000313" key="8">
    <source>
        <dbReference type="Proteomes" id="UP000054266"/>
    </source>
</evidence>
<name>A0A0D2ECX7_9EURO</name>
<evidence type="ECO:0000256" key="1">
    <source>
        <dbReference type="ARBA" id="ARBA00004127"/>
    </source>
</evidence>
<comment type="subcellular location">
    <subcellularLocation>
        <location evidence="1">Endomembrane system</location>
        <topology evidence="1">Multi-pass membrane protein</topology>
    </subcellularLocation>
</comment>
<dbReference type="HOGENOM" id="CLU_081915_0_0_1"/>
<feature type="transmembrane region" description="Helical" evidence="6">
    <location>
        <begin position="166"/>
        <end position="185"/>
    </location>
</feature>
<evidence type="ECO:0000256" key="3">
    <source>
        <dbReference type="ARBA" id="ARBA00022989"/>
    </source>
</evidence>
<evidence type="ECO:0000256" key="2">
    <source>
        <dbReference type="ARBA" id="ARBA00022692"/>
    </source>
</evidence>
<dbReference type="STRING" id="5601.A0A0D2ECX7"/>
<feature type="transmembrane region" description="Helical" evidence="6">
    <location>
        <begin position="67"/>
        <end position="90"/>
    </location>
</feature>
<keyword evidence="8" id="KW-1185">Reference proteome</keyword>
<dbReference type="GO" id="GO:0016020">
    <property type="term" value="C:membrane"/>
    <property type="evidence" value="ECO:0007669"/>
    <property type="project" value="InterPro"/>
</dbReference>
<keyword evidence="3 6" id="KW-1133">Transmembrane helix</keyword>
<feature type="transmembrane region" description="Helical" evidence="6">
    <location>
        <begin position="33"/>
        <end position="52"/>
    </location>
</feature>
<proteinExistence type="predicted"/>
<dbReference type="Pfam" id="PF04750">
    <property type="entry name" value="Far-17a_AIG1"/>
    <property type="match status" value="1"/>
</dbReference>
<reference evidence="7 8" key="1">
    <citation type="submission" date="2015-01" db="EMBL/GenBank/DDBJ databases">
        <title>The Genome Sequence of Capronia semiimmersa CBS27337.</title>
        <authorList>
            <consortium name="The Broad Institute Genomics Platform"/>
            <person name="Cuomo C."/>
            <person name="de Hoog S."/>
            <person name="Gorbushina A."/>
            <person name="Stielow B."/>
            <person name="Teixiera M."/>
            <person name="Abouelleil A."/>
            <person name="Chapman S.B."/>
            <person name="Priest M."/>
            <person name="Young S.K."/>
            <person name="Wortman J."/>
            <person name="Nusbaum C."/>
            <person name="Birren B."/>
        </authorList>
    </citation>
    <scope>NUCLEOTIDE SEQUENCE [LARGE SCALE GENOMIC DNA]</scope>
    <source>
        <strain evidence="7 8">CBS 27337</strain>
    </source>
</reference>
<sequence>MSTTKPKAHANPNTLPLPDRHPLQRLRAPSRDLSAALHALGLASFTYSYHWLHTHPNDINSAYGWHFQYLTIIGLTLATLTFLLGLLADVSLNPRIFAAKNTLSMCAAPLELLVSLLYWGLRLVDPALVVPPEFELPMGADLSFHAAPAVFLLLDLLAFSPPWGITVLPSLGVSCAIALAYWFWIELCYSYNGFYPYPLFALLGSVQRMGVFASSAVLMAWNTVVLKWLYGRVNGVEGRSRGKR</sequence>
<dbReference type="GO" id="GO:0012505">
    <property type="term" value="C:endomembrane system"/>
    <property type="evidence" value="ECO:0007669"/>
    <property type="project" value="UniProtKB-SubCell"/>
</dbReference>
<evidence type="ECO:0000256" key="4">
    <source>
        <dbReference type="ARBA" id="ARBA00023136"/>
    </source>
</evidence>
<evidence type="ECO:0000256" key="5">
    <source>
        <dbReference type="SAM" id="MobiDB-lite"/>
    </source>
</evidence>
<organism evidence="7 8">
    <name type="scientific">Phialophora macrospora</name>
    <dbReference type="NCBI Taxonomy" id="1851006"/>
    <lineage>
        <taxon>Eukaryota</taxon>
        <taxon>Fungi</taxon>
        <taxon>Dikarya</taxon>
        <taxon>Ascomycota</taxon>
        <taxon>Pezizomycotina</taxon>
        <taxon>Eurotiomycetes</taxon>
        <taxon>Chaetothyriomycetidae</taxon>
        <taxon>Chaetothyriales</taxon>
        <taxon>Herpotrichiellaceae</taxon>
        <taxon>Phialophora</taxon>
    </lineage>
</organism>
<keyword evidence="4 6" id="KW-0472">Membrane</keyword>
<protein>
    <submittedName>
        <fullName evidence="7">Uncharacterized protein</fullName>
    </submittedName>
</protein>
<accession>A0A0D2ECX7</accession>
<feature type="transmembrane region" description="Helical" evidence="6">
    <location>
        <begin position="205"/>
        <end position="230"/>
    </location>
</feature>
<dbReference type="AlphaFoldDB" id="A0A0D2ECX7"/>
<evidence type="ECO:0000256" key="6">
    <source>
        <dbReference type="SAM" id="Phobius"/>
    </source>
</evidence>
<gene>
    <name evidence="7" type="ORF">PV04_00347</name>
</gene>